<dbReference type="Gene3D" id="1.10.1740.10">
    <property type="match status" value="1"/>
</dbReference>
<sequence length="218" mass="24936">MLTDDELFADISRRKAQGQDFKRALGELVFRWRDASTTVIRRVQGAFMRGSPDDADEIFQDAVAKFMAKGLDQFRGVSELMPGKAASPKTFFLRIVKHCAIDRYRRQREELDPGNEIGDEGDEAETSLPEANRAVAESRARAEQSEAHGEYWTAWERLKEEHPNEAAAWDLYHHQDVDDHEAVARALGITVVNSYKRVSRAQAWLKLYIVEARQRDEA</sequence>
<accession>A0A2W5VK76</accession>
<dbReference type="GO" id="GO:0006352">
    <property type="term" value="P:DNA-templated transcription initiation"/>
    <property type="evidence" value="ECO:0007669"/>
    <property type="project" value="InterPro"/>
</dbReference>
<dbReference type="GO" id="GO:0003677">
    <property type="term" value="F:DNA binding"/>
    <property type="evidence" value="ECO:0007669"/>
    <property type="project" value="UniProtKB-KW"/>
</dbReference>
<dbReference type="AlphaFoldDB" id="A0A2W5VK76"/>
<dbReference type="InterPro" id="IPR013325">
    <property type="entry name" value="RNA_pol_sigma_r2"/>
</dbReference>
<keyword evidence="4" id="KW-0804">Transcription</keyword>
<evidence type="ECO:0000256" key="4">
    <source>
        <dbReference type="ARBA" id="ARBA00023163"/>
    </source>
</evidence>
<dbReference type="InterPro" id="IPR007627">
    <property type="entry name" value="RNA_pol_sigma70_r2"/>
</dbReference>
<feature type="domain" description="RNA polymerase sigma-70 region 2" evidence="6">
    <location>
        <begin position="48"/>
        <end position="108"/>
    </location>
</feature>
<keyword evidence="2" id="KW-0731">Sigma factor</keyword>
<evidence type="ECO:0000313" key="7">
    <source>
        <dbReference type="EMBL" id="PZR10821.1"/>
    </source>
</evidence>
<dbReference type="EMBL" id="QFQP01000016">
    <property type="protein sequence ID" value="PZR10821.1"/>
    <property type="molecule type" value="Genomic_DNA"/>
</dbReference>
<protein>
    <submittedName>
        <fullName evidence="7">RNA polymerase subunit sigma-70</fullName>
    </submittedName>
</protein>
<keyword evidence="3" id="KW-0238">DNA-binding</keyword>
<keyword evidence="1" id="KW-0805">Transcription regulation</keyword>
<evidence type="ECO:0000256" key="1">
    <source>
        <dbReference type="ARBA" id="ARBA00023015"/>
    </source>
</evidence>
<dbReference type="InterPro" id="IPR039425">
    <property type="entry name" value="RNA_pol_sigma-70-like"/>
</dbReference>
<dbReference type="SUPFAM" id="SSF88946">
    <property type="entry name" value="Sigma2 domain of RNA polymerase sigma factors"/>
    <property type="match status" value="1"/>
</dbReference>
<dbReference type="GO" id="GO:0016987">
    <property type="term" value="F:sigma factor activity"/>
    <property type="evidence" value="ECO:0007669"/>
    <property type="project" value="UniProtKB-KW"/>
</dbReference>
<name>A0A2W5VK76_9BACT</name>
<evidence type="ECO:0000259" key="6">
    <source>
        <dbReference type="Pfam" id="PF04542"/>
    </source>
</evidence>
<dbReference type="Pfam" id="PF04542">
    <property type="entry name" value="Sigma70_r2"/>
    <property type="match status" value="1"/>
</dbReference>
<dbReference type="PANTHER" id="PTHR43133">
    <property type="entry name" value="RNA POLYMERASE ECF-TYPE SIGMA FACTO"/>
    <property type="match status" value="1"/>
</dbReference>
<dbReference type="PANTHER" id="PTHR43133:SF8">
    <property type="entry name" value="RNA POLYMERASE SIGMA FACTOR HI_1459-RELATED"/>
    <property type="match status" value="1"/>
</dbReference>
<evidence type="ECO:0000256" key="5">
    <source>
        <dbReference type="SAM" id="MobiDB-lite"/>
    </source>
</evidence>
<organism evidence="7 8">
    <name type="scientific">Archangium gephyra</name>
    <dbReference type="NCBI Taxonomy" id="48"/>
    <lineage>
        <taxon>Bacteria</taxon>
        <taxon>Pseudomonadati</taxon>
        <taxon>Myxococcota</taxon>
        <taxon>Myxococcia</taxon>
        <taxon>Myxococcales</taxon>
        <taxon>Cystobacterineae</taxon>
        <taxon>Archangiaceae</taxon>
        <taxon>Archangium</taxon>
    </lineage>
</organism>
<dbReference type="Proteomes" id="UP000249061">
    <property type="component" value="Unassembled WGS sequence"/>
</dbReference>
<evidence type="ECO:0000256" key="3">
    <source>
        <dbReference type="ARBA" id="ARBA00023125"/>
    </source>
</evidence>
<feature type="region of interest" description="Disordered" evidence="5">
    <location>
        <begin position="110"/>
        <end position="143"/>
    </location>
</feature>
<evidence type="ECO:0000313" key="8">
    <source>
        <dbReference type="Proteomes" id="UP000249061"/>
    </source>
</evidence>
<evidence type="ECO:0000256" key="2">
    <source>
        <dbReference type="ARBA" id="ARBA00023082"/>
    </source>
</evidence>
<comment type="caution">
    <text evidence="7">The sequence shown here is derived from an EMBL/GenBank/DDBJ whole genome shotgun (WGS) entry which is preliminary data.</text>
</comment>
<reference evidence="7 8" key="1">
    <citation type="submission" date="2017-08" db="EMBL/GenBank/DDBJ databases">
        <title>Infants hospitalized years apart are colonized by the same room-sourced microbial strains.</title>
        <authorList>
            <person name="Brooks B."/>
            <person name="Olm M.R."/>
            <person name="Firek B.A."/>
            <person name="Baker R."/>
            <person name="Thomas B.C."/>
            <person name="Morowitz M.J."/>
            <person name="Banfield J.F."/>
        </authorList>
    </citation>
    <scope>NUCLEOTIDE SEQUENCE [LARGE SCALE GENOMIC DNA]</scope>
    <source>
        <strain evidence="7">S2_003_000_R2_14</strain>
    </source>
</reference>
<proteinExistence type="predicted"/>
<gene>
    <name evidence="7" type="ORF">DI536_19300</name>
</gene>